<evidence type="ECO:0000313" key="1">
    <source>
        <dbReference type="EMBL" id="CAK5106333.1"/>
    </source>
</evidence>
<name>A0ACB1AUC1_MELEN</name>
<evidence type="ECO:0000313" key="2">
    <source>
        <dbReference type="Proteomes" id="UP001497535"/>
    </source>
</evidence>
<dbReference type="Proteomes" id="UP001497535">
    <property type="component" value="Unassembled WGS sequence"/>
</dbReference>
<accession>A0ACB1AUC1</accession>
<protein>
    <submittedName>
        <fullName evidence="1">Uncharacterized protein</fullName>
    </submittedName>
</protein>
<dbReference type="EMBL" id="CAVMJV010000121">
    <property type="protein sequence ID" value="CAK5106333.1"/>
    <property type="molecule type" value="Genomic_DNA"/>
</dbReference>
<keyword evidence="2" id="KW-1185">Reference proteome</keyword>
<comment type="caution">
    <text evidence="1">The sequence shown here is derived from an EMBL/GenBank/DDBJ whole genome shotgun (WGS) entry which is preliminary data.</text>
</comment>
<reference evidence="1" key="1">
    <citation type="submission" date="2023-11" db="EMBL/GenBank/DDBJ databases">
        <authorList>
            <person name="Poullet M."/>
        </authorList>
    </citation>
    <scope>NUCLEOTIDE SEQUENCE</scope>
    <source>
        <strain evidence="1">E1834</strain>
    </source>
</reference>
<proteinExistence type="predicted"/>
<gene>
    <name evidence="1" type="ORF">MENTE1834_LOCUS43444</name>
</gene>
<organism evidence="1 2">
    <name type="scientific">Meloidogyne enterolobii</name>
    <name type="common">Root-knot nematode worm</name>
    <name type="synonym">Meloidogyne mayaguensis</name>
    <dbReference type="NCBI Taxonomy" id="390850"/>
    <lineage>
        <taxon>Eukaryota</taxon>
        <taxon>Metazoa</taxon>
        <taxon>Ecdysozoa</taxon>
        <taxon>Nematoda</taxon>
        <taxon>Chromadorea</taxon>
        <taxon>Rhabditida</taxon>
        <taxon>Tylenchina</taxon>
        <taxon>Tylenchomorpha</taxon>
        <taxon>Tylenchoidea</taxon>
        <taxon>Meloidogynidae</taxon>
        <taxon>Meloidogyninae</taxon>
        <taxon>Meloidogyne</taxon>
    </lineage>
</organism>
<sequence length="80" mass="8784">MIEALKGHIEEETTGNVTPYFTPETPATSSYMPMHESTKRKKKLGKGIAKLGKGFSKLMGKLKSKSSGSSEEKVIRLGRK</sequence>